<dbReference type="PANTHER" id="PTHR31297">
    <property type="entry name" value="GLUCAN ENDO-1,6-BETA-GLUCOSIDASE B"/>
    <property type="match status" value="1"/>
</dbReference>
<evidence type="ECO:0000256" key="6">
    <source>
        <dbReference type="ARBA" id="ARBA00023295"/>
    </source>
</evidence>
<keyword evidence="4 11" id="KW-0732">Signal</keyword>
<dbReference type="Gene3D" id="3.20.20.80">
    <property type="entry name" value="Glycosidases"/>
    <property type="match status" value="1"/>
</dbReference>
<evidence type="ECO:0000256" key="11">
    <source>
        <dbReference type="SAM" id="SignalP"/>
    </source>
</evidence>
<comment type="similarity">
    <text evidence="2 10">Belongs to the glycosyl hydrolase 5 (cellulase A) family.</text>
</comment>
<protein>
    <recommendedName>
        <fullName evidence="9">glucan 1,3-beta-glucosidase</fullName>
        <ecNumber evidence="9">3.2.1.58</ecNumber>
    </recommendedName>
</protein>
<evidence type="ECO:0000256" key="1">
    <source>
        <dbReference type="ARBA" id="ARBA00004613"/>
    </source>
</evidence>
<dbReference type="EMBL" id="JBBPDW010000015">
    <property type="protein sequence ID" value="KAK7546241.1"/>
    <property type="molecule type" value="Genomic_DNA"/>
</dbReference>
<evidence type="ECO:0000313" key="14">
    <source>
        <dbReference type="Proteomes" id="UP001365128"/>
    </source>
</evidence>
<comment type="caution">
    <text evidence="13">The sequence shown here is derived from an EMBL/GenBank/DDBJ whole genome shotgun (WGS) entry which is preliminary data.</text>
</comment>
<evidence type="ECO:0000256" key="10">
    <source>
        <dbReference type="RuleBase" id="RU361153"/>
    </source>
</evidence>
<keyword evidence="7" id="KW-0961">Cell wall biogenesis/degradation</keyword>
<evidence type="ECO:0000256" key="8">
    <source>
        <dbReference type="ARBA" id="ARBA00036824"/>
    </source>
</evidence>
<evidence type="ECO:0000313" key="13">
    <source>
        <dbReference type="EMBL" id="KAK7546241.1"/>
    </source>
</evidence>
<dbReference type="InterPro" id="IPR017853">
    <property type="entry name" value="GH"/>
</dbReference>
<evidence type="ECO:0000256" key="3">
    <source>
        <dbReference type="ARBA" id="ARBA00022525"/>
    </source>
</evidence>
<reference evidence="13 14" key="1">
    <citation type="submission" date="2024-04" db="EMBL/GenBank/DDBJ databases">
        <title>Phyllosticta paracitricarpa is synonymous to the EU quarantine fungus P. citricarpa based on phylogenomic analyses.</title>
        <authorList>
            <consortium name="Lawrence Berkeley National Laboratory"/>
            <person name="Van Ingen-Buijs V.A."/>
            <person name="Van Westerhoven A.C."/>
            <person name="Haridas S."/>
            <person name="Skiadas P."/>
            <person name="Martin F."/>
            <person name="Groenewald J.Z."/>
            <person name="Crous P.W."/>
            <person name="Seidl M.F."/>
        </authorList>
    </citation>
    <scope>NUCLEOTIDE SEQUENCE [LARGE SCALE GENOMIC DNA]</scope>
    <source>
        <strain evidence="13 14">CBS 122670</strain>
    </source>
</reference>
<name>A0ABR1MD34_9PEZI</name>
<dbReference type="PROSITE" id="PS00659">
    <property type="entry name" value="GLYCOSYL_HYDROL_F5"/>
    <property type="match status" value="1"/>
</dbReference>
<dbReference type="SUPFAM" id="SSF51445">
    <property type="entry name" value="(Trans)glycosidases"/>
    <property type="match status" value="1"/>
</dbReference>
<evidence type="ECO:0000259" key="12">
    <source>
        <dbReference type="Pfam" id="PF00150"/>
    </source>
</evidence>
<evidence type="ECO:0000256" key="5">
    <source>
        <dbReference type="ARBA" id="ARBA00022801"/>
    </source>
</evidence>
<feature type="domain" description="Glycoside hydrolase family 5" evidence="12">
    <location>
        <begin position="79"/>
        <end position="318"/>
    </location>
</feature>
<dbReference type="InterPro" id="IPR018087">
    <property type="entry name" value="Glyco_hydro_5_CS"/>
</dbReference>
<feature type="signal peptide" evidence="11">
    <location>
        <begin position="1"/>
        <end position="21"/>
    </location>
</feature>
<accession>A0ABR1MD34</accession>
<comment type="catalytic activity">
    <reaction evidence="8">
        <text>Successive hydrolysis of beta-D-glucose units from the non-reducing ends of (1-&gt;3)-beta-D-glucans, releasing alpha-glucose.</text>
        <dbReference type="EC" id="3.2.1.58"/>
    </reaction>
</comment>
<evidence type="ECO:0000256" key="7">
    <source>
        <dbReference type="ARBA" id="ARBA00023316"/>
    </source>
</evidence>
<dbReference type="Proteomes" id="UP001365128">
    <property type="component" value="Unassembled WGS sequence"/>
</dbReference>
<gene>
    <name evidence="13" type="ORF">IWX46DRAFT_567230</name>
</gene>
<proteinExistence type="inferred from homology"/>
<comment type="subcellular location">
    <subcellularLocation>
        <location evidence="1">Secreted</location>
    </subcellularLocation>
</comment>
<dbReference type="InterPro" id="IPR050386">
    <property type="entry name" value="Glycosyl_hydrolase_5"/>
</dbReference>
<dbReference type="InterPro" id="IPR001547">
    <property type="entry name" value="Glyco_hydro_5"/>
</dbReference>
<feature type="chain" id="PRO_5047089282" description="glucan 1,3-beta-glucosidase" evidence="11">
    <location>
        <begin position="22"/>
        <end position="430"/>
    </location>
</feature>
<keyword evidence="14" id="KW-1185">Reference proteome</keyword>
<sequence>MARSFIVHLLLVLLLSLLANACPAFVGDYYKANGNTFLRGVNIGGWLVVEPYLTPELFKNSPAVDQWTFDQQPGSAEVIKNHWDTFFNESDVEKLHSYGINALRIGIGYWAYDNSDTPYHQGADSYLEKAISWARKVGMAVIIDLHGAPGRQNAAAGSGRIAAVEWQADGQNNLERTTEILRVMAQKYGSAEYADTVVAIELLNEPSNGLPNTLTTSKKWTKSTFDAVREASQNKNLRIVMHDQWVQPKNWLDVNAALNSTNPGIFALDVHQYQLFTDKDRHLDQDGHIKEVCHFAEEQLKVAKDNNLPVYGGEFSGNTFICVNPDGTTFADPAGTGQLCPNGGCQCEADGGLSIDDWEDPIIQQVRRYVEAQFDVFEKYTGGWFFWNFKGPGSWGFIGGVEKVRCRFCPLVFACWRDADFIHRDSSPSL</sequence>
<dbReference type="EC" id="3.2.1.58" evidence="9"/>
<keyword evidence="3" id="KW-0964">Secreted</keyword>
<evidence type="ECO:0000256" key="4">
    <source>
        <dbReference type="ARBA" id="ARBA00022729"/>
    </source>
</evidence>
<keyword evidence="5 10" id="KW-0378">Hydrolase</keyword>
<dbReference type="Pfam" id="PF00150">
    <property type="entry name" value="Cellulase"/>
    <property type="match status" value="1"/>
</dbReference>
<evidence type="ECO:0000256" key="9">
    <source>
        <dbReference type="ARBA" id="ARBA00038929"/>
    </source>
</evidence>
<dbReference type="GO" id="GO:0016787">
    <property type="term" value="F:hydrolase activity"/>
    <property type="evidence" value="ECO:0007669"/>
    <property type="project" value="UniProtKB-KW"/>
</dbReference>
<keyword evidence="6 10" id="KW-0326">Glycosidase</keyword>
<organism evidence="13 14">
    <name type="scientific">Phyllosticta citricarpa</name>
    <dbReference type="NCBI Taxonomy" id="55181"/>
    <lineage>
        <taxon>Eukaryota</taxon>
        <taxon>Fungi</taxon>
        <taxon>Dikarya</taxon>
        <taxon>Ascomycota</taxon>
        <taxon>Pezizomycotina</taxon>
        <taxon>Dothideomycetes</taxon>
        <taxon>Dothideomycetes incertae sedis</taxon>
        <taxon>Botryosphaeriales</taxon>
        <taxon>Phyllostictaceae</taxon>
        <taxon>Phyllosticta</taxon>
    </lineage>
</organism>
<evidence type="ECO:0000256" key="2">
    <source>
        <dbReference type="ARBA" id="ARBA00005641"/>
    </source>
</evidence>
<dbReference type="PANTHER" id="PTHR31297:SF1">
    <property type="entry name" value="GLUCAN 1,3-BETA-GLUCOSIDASE I_II-RELATED"/>
    <property type="match status" value="1"/>
</dbReference>